<keyword evidence="4" id="KW-0805">Transcription regulation</keyword>
<dbReference type="InterPro" id="IPR040504">
    <property type="entry name" value="TFIIF_beta_N"/>
</dbReference>
<dbReference type="PANTHER" id="PTHR10445">
    <property type="entry name" value="GENERAL TRANSCRIPTION FACTOR IIF SUBUNIT 2"/>
    <property type="match status" value="1"/>
</dbReference>
<feature type="region of interest" description="Disordered" evidence="9">
    <location>
        <begin position="163"/>
        <end position="184"/>
    </location>
</feature>
<dbReference type="Gene3D" id="1.10.10.10">
    <property type="entry name" value="Winged helix-like DNA-binding domain superfamily/Winged helix DNA-binding domain"/>
    <property type="match status" value="1"/>
</dbReference>
<keyword evidence="13" id="KW-1185">Reference proteome</keyword>
<accession>A0AA35RI28</accession>
<evidence type="ECO:0000313" key="12">
    <source>
        <dbReference type="EMBL" id="CAI8011407.1"/>
    </source>
</evidence>
<evidence type="ECO:0000256" key="8">
    <source>
        <dbReference type="ARBA" id="ARBA00033388"/>
    </source>
</evidence>
<evidence type="ECO:0000259" key="10">
    <source>
        <dbReference type="Pfam" id="PF02270"/>
    </source>
</evidence>
<feature type="domain" description="TFIIF beta subunit N-terminal" evidence="11">
    <location>
        <begin position="22"/>
        <end position="103"/>
    </location>
</feature>
<dbReference type="Pfam" id="PF17683">
    <property type="entry name" value="TFIIF_beta_N"/>
    <property type="match status" value="1"/>
</dbReference>
<dbReference type="SUPFAM" id="SSF46785">
    <property type="entry name" value="Winged helix' DNA-binding domain"/>
    <property type="match status" value="1"/>
</dbReference>
<comment type="subcellular location">
    <subcellularLocation>
        <location evidence="1">Nucleus</location>
    </subcellularLocation>
</comment>
<evidence type="ECO:0000256" key="3">
    <source>
        <dbReference type="ARBA" id="ARBA00020815"/>
    </source>
</evidence>
<organism evidence="12 13">
    <name type="scientific">Geodia barretti</name>
    <name type="common">Barrett's horny sponge</name>
    <dbReference type="NCBI Taxonomy" id="519541"/>
    <lineage>
        <taxon>Eukaryota</taxon>
        <taxon>Metazoa</taxon>
        <taxon>Porifera</taxon>
        <taxon>Demospongiae</taxon>
        <taxon>Heteroscleromorpha</taxon>
        <taxon>Tetractinellida</taxon>
        <taxon>Astrophorina</taxon>
        <taxon>Geodiidae</taxon>
        <taxon>Geodia</taxon>
    </lineage>
</organism>
<evidence type="ECO:0000259" key="11">
    <source>
        <dbReference type="Pfam" id="PF17683"/>
    </source>
</evidence>
<gene>
    <name evidence="12" type="ORF">GBAR_LOCUS7366</name>
</gene>
<keyword evidence="7" id="KW-0539">Nucleus</keyword>
<evidence type="ECO:0000313" key="13">
    <source>
        <dbReference type="Proteomes" id="UP001174909"/>
    </source>
</evidence>
<sequence length="255" mass="28859">MSEKGSSSKQPARALDVSRATREVWLVKVPNYLSDVWSKAEPGAELGVMRDASAKGRLQVSFTVAPKLLQKAQADMGVEIPAEHKVHMQNTSSQSLCTFSEEVGVAGGCGQLMAEGKVSQRADIQPPSSEVYMKLKGHQFRAAGKTKNTAQQLDRAPATVYKPRSHQKEYADHEKKKKEAGKRAKDDREVVLDLIFSAFQQHEYYNFKDLVQKTQQPVSYLREILKEVCQYSVKAPHRNMWHLKPEYRHYQPKTD</sequence>
<keyword evidence="6" id="KW-0804">Transcription</keyword>
<evidence type="ECO:0000256" key="4">
    <source>
        <dbReference type="ARBA" id="ARBA00023015"/>
    </source>
</evidence>
<dbReference type="InterPro" id="IPR011039">
    <property type="entry name" value="TFIIF_interaction"/>
</dbReference>
<feature type="domain" description="TFIIF beta subunit HTH" evidence="10">
    <location>
        <begin position="187"/>
        <end position="248"/>
    </location>
</feature>
<comment type="caution">
    <text evidence="12">The sequence shown here is derived from an EMBL/GenBank/DDBJ whole genome shotgun (WGS) entry which is preliminary data.</text>
</comment>
<dbReference type="Proteomes" id="UP001174909">
    <property type="component" value="Unassembled WGS sequence"/>
</dbReference>
<evidence type="ECO:0000256" key="2">
    <source>
        <dbReference type="ARBA" id="ARBA00009543"/>
    </source>
</evidence>
<dbReference type="CDD" id="cd07980">
    <property type="entry name" value="TFIIF_beta"/>
    <property type="match status" value="1"/>
</dbReference>
<proteinExistence type="inferred from homology"/>
<dbReference type="GO" id="GO:0003677">
    <property type="term" value="F:DNA binding"/>
    <property type="evidence" value="ECO:0007669"/>
    <property type="project" value="UniProtKB-KW"/>
</dbReference>
<dbReference type="InterPro" id="IPR036390">
    <property type="entry name" value="WH_DNA-bd_sf"/>
</dbReference>
<dbReference type="InterPro" id="IPR040450">
    <property type="entry name" value="TFIIF_beta_HTH"/>
</dbReference>
<evidence type="ECO:0000256" key="6">
    <source>
        <dbReference type="ARBA" id="ARBA00023163"/>
    </source>
</evidence>
<name>A0AA35RI28_GEOBA</name>
<dbReference type="GO" id="GO:0005674">
    <property type="term" value="C:transcription factor TFIIF complex"/>
    <property type="evidence" value="ECO:0007669"/>
    <property type="project" value="InterPro"/>
</dbReference>
<evidence type="ECO:0000256" key="7">
    <source>
        <dbReference type="ARBA" id="ARBA00023242"/>
    </source>
</evidence>
<dbReference type="InterPro" id="IPR003196">
    <property type="entry name" value="TFIIF_beta"/>
</dbReference>
<evidence type="ECO:0000256" key="5">
    <source>
        <dbReference type="ARBA" id="ARBA00023125"/>
    </source>
</evidence>
<protein>
    <recommendedName>
        <fullName evidence="3">General transcription factor IIF subunit 2</fullName>
    </recommendedName>
    <alternativeName>
        <fullName evidence="8">Transcription initiation factor IIF subunit beta</fullName>
    </alternativeName>
</protein>
<dbReference type="InterPro" id="IPR036388">
    <property type="entry name" value="WH-like_DNA-bd_sf"/>
</dbReference>
<reference evidence="12" key="1">
    <citation type="submission" date="2023-03" db="EMBL/GenBank/DDBJ databases">
        <authorList>
            <person name="Steffen K."/>
            <person name="Cardenas P."/>
        </authorList>
    </citation>
    <scope>NUCLEOTIDE SEQUENCE</scope>
</reference>
<evidence type="ECO:0000256" key="9">
    <source>
        <dbReference type="SAM" id="MobiDB-lite"/>
    </source>
</evidence>
<dbReference type="SUPFAM" id="SSF50916">
    <property type="entry name" value="Rap30/74 interaction domains"/>
    <property type="match status" value="1"/>
</dbReference>
<dbReference type="Pfam" id="PF02270">
    <property type="entry name" value="TFIIF_beta"/>
    <property type="match status" value="1"/>
</dbReference>
<dbReference type="FunFam" id="1.10.10.10:FF:000035">
    <property type="entry name" value="General transcription factor IIF subunit 2"/>
    <property type="match status" value="1"/>
</dbReference>
<dbReference type="EMBL" id="CASHTH010001102">
    <property type="protein sequence ID" value="CAI8011407.1"/>
    <property type="molecule type" value="Genomic_DNA"/>
</dbReference>
<dbReference type="AlphaFoldDB" id="A0AA35RI28"/>
<dbReference type="GO" id="GO:0006368">
    <property type="term" value="P:transcription elongation by RNA polymerase II"/>
    <property type="evidence" value="ECO:0007669"/>
    <property type="project" value="UniProtKB-ARBA"/>
</dbReference>
<dbReference type="PANTHER" id="PTHR10445:SF0">
    <property type="entry name" value="GENERAL TRANSCRIPTION FACTOR IIF SUBUNIT 2"/>
    <property type="match status" value="1"/>
</dbReference>
<keyword evidence="5" id="KW-0238">DNA-binding</keyword>
<comment type="similarity">
    <text evidence="2">Belongs to the TFIIF beta subunit family.</text>
</comment>
<evidence type="ECO:0000256" key="1">
    <source>
        <dbReference type="ARBA" id="ARBA00004123"/>
    </source>
</evidence>
<dbReference type="GO" id="GO:0006367">
    <property type="term" value="P:transcription initiation at RNA polymerase II promoter"/>
    <property type="evidence" value="ECO:0007669"/>
    <property type="project" value="InterPro"/>
</dbReference>